<reference evidence="2 3" key="1">
    <citation type="journal article" date="2015" name="Nat. Commun.">
        <title>Outbred genome sequencing and CRISPR/Cas9 gene editing in butterflies.</title>
        <authorList>
            <person name="Li X."/>
            <person name="Fan D."/>
            <person name="Zhang W."/>
            <person name="Liu G."/>
            <person name="Zhang L."/>
            <person name="Zhao L."/>
            <person name="Fang X."/>
            <person name="Chen L."/>
            <person name="Dong Y."/>
            <person name="Chen Y."/>
            <person name="Ding Y."/>
            <person name="Zhao R."/>
            <person name="Feng M."/>
            <person name="Zhu Y."/>
            <person name="Feng Y."/>
            <person name="Jiang X."/>
            <person name="Zhu D."/>
            <person name="Xiang H."/>
            <person name="Feng X."/>
            <person name="Li S."/>
            <person name="Wang J."/>
            <person name="Zhang G."/>
            <person name="Kronforst M.R."/>
            <person name="Wang W."/>
        </authorList>
    </citation>
    <scope>NUCLEOTIDE SEQUENCE [LARGE SCALE GENOMIC DNA]</scope>
    <source>
        <strain evidence="2">Ya'a_city_454_Pm</strain>
        <tissue evidence="2">Whole body</tissue>
    </source>
</reference>
<keyword evidence="3" id="KW-1185">Reference proteome</keyword>
<dbReference type="Proteomes" id="UP000053240">
    <property type="component" value="Unassembled WGS sequence"/>
</dbReference>
<evidence type="ECO:0000313" key="3">
    <source>
        <dbReference type="Proteomes" id="UP000053240"/>
    </source>
</evidence>
<feature type="chain" id="PRO_5005874092" evidence="1">
    <location>
        <begin position="22"/>
        <end position="187"/>
    </location>
</feature>
<gene>
    <name evidence="2" type="ORF">RR48_01743</name>
</gene>
<accession>A0A0N1IPS5</accession>
<protein>
    <submittedName>
        <fullName evidence="2">Uncharacterized protein</fullName>
    </submittedName>
</protein>
<dbReference type="InParanoid" id="A0A0N1IPS5"/>
<organism evidence="2 3">
    <name type="scientific">Papilio machaon</name>
    <name type="common">Old World swallowtail butterfly</name>
    <dbReference type="NCBI Taxonomy" id="76193"/>
    <lineage>
        <taxon>Eukaryota</taxon>
        <taxon>Metazoa</taxon>
        <taxon>Ecdysozoa</taxon>
        <taxon>Arthropoda</taxon>
        <taxon>Hexapoda</taxon>
        <taxon>Insecta</taxon>
        <taxon>Pterygota</taxon>
        <taxon>Neoptera</taxon>
        <taxon>Endopterygota</taxon>
        <taxon>Lepidoptera</taxon>
        <taxon>Glossata</taxon>
        <taxon>Ditrysia</taxon>
        <taxon>Papilionoidea</taxon>
        <taxon>Papilionidae</taxon>
        <taxon>Papilioninae</taxon>
        <taxon>Papilio</taxon>
    </lineage>
</organism>
<keyword evidence="1" id="KW-0732">Signal</keyword>
<dbReference type="EMBL" id="KQ460299">
    <property type="protein sequence ID" value="KPJ16146.1"/>
    <property type="molecule type" value="Genomic_DNA"/>
</dbReference>
<proteinExistence type="predicted"/>
<feature type="signal peptide" evidence="1">
    <location>
        <begin position="1"/>
        <end position="21"/>
    </location>
</feature>
<name>A0A0N1IPS5_PAPMA</name>
<dbReference type="AlphaFoldDB" id="A0A0N1IPS5"/>
<evidence type="ECO:0000313" key="2">
    <source>
        <dbReference type="EMBL" id="KPJ16146.1"/>
    </source>
</evidence>
<evidence type="ECO:0000256" key="1">
    <source>
        <dbReference type="SAM" id="SignalP"/>
    </source>
</evidence>
<sequence>MRQKGIGLIQLIWLRAHFSDAVCRDGLCRVASVAIPVRVSWVRCGGRRSDTTQRVGQVCTRTCRVVTRQKMPYLNQKQIEEYLALINDGEYSEDDLRTRIQKVMNMSRMWTALMLETADVEAKKMSRQRMLLQWLKNRERLLQKIPEWQFRAHYRLNKEEFHSLCDELRHNTSLKGSKTTSLELKVN</sequence>